<dbReference type="EMBL" id="JACCJC010000025">
    <property type="protein sequence ID" value="KAF6235367.1"/>
    <property type="molecule type" value="Genomic_DNA"/>
</dbReference>
<dbReference type="AlphaFoldDB" id="A0A8H6L4K5"/>
<dbReference type="GeneID" id="59288224"/>
<protein>
    <submittedName>
        <fullName evidence="2">Uncharacterized protein</fullName>
    </submittedName>
</protein>
<feature type="region of interest" description="Disordered" evidence="1">
    <location>
        <begin position="115"/>
        <end position="134"/>
    </location>
</feature>
<sequence>MSDVVKKWITAEAEPLFLSNASSQRVFQGYIEYPDVVSGVLDCVANTDLLTIGNILRFLCHARLRPSEQRRLETSPLLDSQETIEQQRQRARTAFEFVQGESELAAKPLDFGLRQSHSSGFSGSIDVLDDEPEG</sequence>
<dbReference type="Proteomes" id="UP000578531">
    <property type="component" value="Unassembled WGS sequence"/>
</dbReference>
<name>A0A8H6L4K5_9LECA</name>
<evidence type="ECO:0000313" key="3">
    <source>
        <dbReference type="Proteomes" id="UP000578531"/>
    </source>
</evidence>
<reference evidence="2 3" key="1">
    <citation type="journal article" date="2020" name="Genomics">
        <title>Complete, high-quality genomes from long-read metagenomic sequencing of two wolf lichen thalli reveals enigmatic genome architecture.</title>
        <authorList>
            <person name="McKenzie S.K."/>
            <person name="Walston R.F."/>
            <person name="Allen J.L."/>
        </authorList>
    </citation>
    <scope>NUCLEOTIDE SEQUENCE [LARGE SCALE GENOMIC DNA]</scope>
    <source>
        <strain evidence="2">WasteWater2</strain>
    </source>
</reference>
<evidence type="ECO:0000256" key="1">
    <source>
        <dbReference type="SAM" id="MobiDB-lite"/>
    </source>
</evidence>
<evidence type="ECO:0000313" key="2">
    <source>
        <dbReference type="EMBL" id="KAF6235367.1"/>
    </source>
</evidence>
<dbReference type="OrthoDB" id="4314040at2759"/>
<proteinExistence type="predicted"/>
<organism evidence="2 3">
    <name type="scientific">Letharia columbiana</name>
    <dbReference type="NCBI Taxonomy" id="112416"/>
    <lineage>
        <taxon>Eukaryota</taxon>
        <taxon>Fungi</taxon>
        <taxon>Dikarya</taxon>
        <taxon>Ascomycota</taxon>
        <taxon>Pezizomycotina</taxon>
        <taxon>Lecanoromycetes</taxon>
        <taxon>OSLEUM clade</taxon>
        <taxon>Lecanoromycetidae</taxon>
        <taxon>Lecanorales</taxon>
        <taxon>Lecanorineae</taxon>
        <taxon>Parmeliaceae</taxon>
        <taxon>Letharia</taxon>
    </lineage>
</organism>
<gene>
    <name evidence="2" type="ORF">HO173_006563</name>
</gene>
<comment type="caution">
    <text evidence="2">The sequence shown here is derived from an EMBL/GenBank/DDBJ whole genome shotgun (WGS) entry which is preliminary data.</text>
</comment>
<dbReference type="RefSeq" id="XP_037164738.1">
    <property type="nucleotide sequence ID" value="XM_037308472.1"/>
</dbReference>
<accession>A0A8H6L4K5</accession>
<keyword evidence="3" id="KW-1185">Reference proteome</keyword>